<dbReference type="GO" id="GO:0006979">
    <property type="term" value="P:response to oxidative stress"/>
    <property type="evidence" value="ECO:0007669"/>
    <property type="project" value="TreeGrafter"/>
</dbReference>
<evidence type="ECO:0000313" key="1">
    <source>
        <dbReference type="EMBL" id="MPN53038.1"/>
    </source>
</evidence>
<accession>A0A645INX6</accession>
<dbReference type="SUPFAM" id="SSF52518">
    <property type="entry name" value="Thiamin diphosphate-binding fold (THDP-binding)"/>
    <property type="match status" value="1"/>
</dbReference>
<reference evidence="1" key="1">
    <citation type="submission" date="2019-08" db="EMBL/GenBank/DDBJ databases">
        <authorList>
            <person name="Kucharzyk K."/>
            <person name="Murdoch R.W."/>
            <person name="Higgins S."/>
            <person name="Loffler F."/>
        </authorList>
    </citation>
    <scope>NUCLEOTIDE SEQUENCE</scope>
</reference>
<dbReference type="EMBL" id="VSSQ01119739">
    <property type="protein sequence ID" value="MPN53038.1"/>
    <property type="molecule type" value="Genomic_DNA"/>
</dbReference>
<protein>
    <submittedName>
        <fullName evidence="1">Pyruvate-flavodoxin oxidoreductase</fullName>
        <ecNumber evidence="1">1.2.7.-</ecNumber>
    </submittedName>
</protein>
<dbReference type="Gene3D" id="3.40.50.970">
    <property type="match status" value="1"/>
</dbReference>
<name>A0A645INX6_9ZZZZ</name>
<dbReference type="GO" id="GO:0016491">
    <property type="term" value="F:oxidoreductase activity"/>
    <property type="evidence" value="ECO:0007669"/>
    <property type="project" value="UniProtKB-KW"/>
</dbReference>
<sequence>MLYRYNPELITKGENPLILDSKEPKIPVIDFLKTENRFMQLEKSNPELAAVLFEKQQKNVTDRYNYYKYLADRKI</sequence>
<dbReference type="InterPro" id="IPR050722">
    <property type="entry name" value="Pyruvate:ferred/Flavod_OxRd"/>
</dbReference>
<organism evidence="1">
    <name type="scientific">bioreactor metagenome</name>
    <dbReference type="NCBI Taxonomy" id="1076179"/>
    <lineage>
        <taxon>unclassified sequences</taxon>
        <taxon>metagenomes</taxon>
        <taxon>ecological metagenomes</taxon>
    </lineage>
</organism>
<dbReference type="InterPro" id="IPR029061">
    <property type="entry name" value="THDP-binding"/>
</dbReference>
<dbReference type="PANTHER" id="PTHR32154">
    <property type="entry name" value="PYRUVATE-FLAVODOXIN OXIDOREDUCTASE-RELATED"/>
    <property type="match status" value="1"/>
</dbReference>
<comment type="caution">
    <text evidence="1">The sequence shown here is derived from an EMBL/GenBank/DDBJ whole genome shotgun (WGS) entry which is preliminary data.</text>
</comment>
<dbReference type="EC" id="1.2.7.-" evidence="1"/>
<dbReference type="AlphaFoldDB" id="A0A645INX6"/>
<gene>
    <name evidence="1" type="primary">nifJ_13</name>
    <name evidence="1" type="ORF">SDC9_200701</name>
</gene>
<dbReference type="PANTHER" id="PTHR32154:SF0">
    <property type="entry name" value="PYRUVATE-FLAVODOXIN OXIDOREDUCTASE-RELATED"/>
    <property type="match status" value="1"/>
</dbReference>
<keyword evidence="1" id="KW-0670">Pyruvate</keyword>
<proteinExistence type="predicted"/>
<keyword evidence="1" id="KW-0560">Oxidoreductase</keyword>